<proteinExistence type="predicted"/>
<dbReference type="HOGENOM" id="CLU_2390635_0_0_1"/>
<accession>A0A0D3IYV2</accession>
<dbReference type="RefSeq" id="XP_005768866.1">
    <property type="nucleotide sequence ID" value="XM_005768809.1"/>
</dbReference>
<name>A0A0D3IYV2_EMIH1</name>
<dbReference type="KEGG" id="ehx:EMIHUDRAFT_256189"/>
<protein>
    <submittedName>
        <fullName evidence="1">Uncharacterized protein</fullName>
    </submittedName>
</protein>
<organism evidence="1 2">
    <name type="scientific">Emiliania huxleyi (strain CCMP1516)</name>
    <dbReference type="NCBI Taxonomy" id="280463"/>
    <lineage>
        <taxon>Eukaryota</taxon>
        <taxon>Haptista</taxon>
        <taxon>Haptophyta</taxon>
        <taxon>Prymnesiophyceae</taxon>
        <taxon>Isochrysidales</taxon>
        <taxon>Noelaerhabdaceae</taxon>
        <taxon>Emiliania</taxon>
    </lineage>
</organism>
<evidence type="ECO:0000313" key="2">
    <source>
        <dbReference type="Proteomes" id="UP000013827"/>
    </source>
</evidence>
<dbReference type="Proteomes" id="UP000013827">
    <property type="component" value="Unassembled WGS sequence"/>
</dbReference>
<reference evidence="1" key="2">
    <citation type="submission" date="2024-10" db="UniProtKB">
        <authorList>
            <consortium name="EnsemblProtists"/>
        </authorList>
    </citation>
    <scope>IDENTIFICATION</scope>
</reference>
<dbReference type="PaxDb" id="2903-EOD16437"/>
<dbReference type="AlphaFoldDB" id="A0A0D3IYV2"/>
<dbReference type="EnsemblProtists" id="EOD16437">
    <property type="protein sequence ID" value="EOD16437"/>
    <property type="gene ID" value="EMIHUDRAFT_256189"/>
</dbReference>
<evidence type="ECO:0000313" key="1">
    <source>
        <dbReference type="EnsemblProtists" id="EOD16437"/>
    </source>
</evidence>
<keyword evidence="2" id="KW-1185">Reference proteome</keyword>
<sequence length="94" mass="10105">MLIDKDLGEMPPADRPSERALWVAALLNPCGADRQAWPVLDIRPAVLTATTPMERALGSVCSDSRFNFTAVASLASCDAVVRADASDVEFERDA</sequence>
<reference evidence="2" key="1">
    <citation type="journal article" date="2013" name="Nature">
        <title>Pan genome of the phytoplankton Emiliania underpins its global distribution.</title>
        <authorList>
            <person name="Read B.A."/>
            <person name="Kegel J."/>
            <person name="Klute M.J."/>
            <person name="Kuo A."/>
            <person name="Lefebvre S.C."/>
            <person name="Maumus F."/>
            <person name="Mayer C."/>
            <person name="Miller J."/>
            <person name="Monier A."/>
            <person name="Salamov A."/>
            <person name="Young J."/>
            <person name="Aguilar M."/>
            <person name="Claverie J.M."/>
            <person name="Frickenhaus S."/>
            <person name="Gonzalez K."/>
            <person name="Herman E.K."/>
            <person name="Lin Y.C."/>
            <person name="Napier J."/>
            <person name="Ogata H."/>
            <person name="Sarno A.F."/>
            <person name="Shmutz J."/>
            <person name="Schroeder D."/>
            <person name="de Vargas C."/>
            <person name="Verret F."/>
            <person name="von Dassow P."/>
            <person name="Valentin K."/>
            <person name="Van de Peer Y."/>
            <person name="Wheeler G."/>
            <person name="Dacks J.B."/>
            <person name="Delwiche C.F."/>
            <person name="Dyhrman S.T."/>
            <person name="Glockner G."/>
            <person name="John U."/>
            <person name="Richards T."/>
            <person name="Worden A.Z."/>
            <person name="Zhang X."/>
            <person name="Grigoriev I.V."/>
            <person name="Allen A.E."/>
            <person name="Bidle K."/>
            <person name="Borodovsky M."/>
            <person name="Bowler C."/>
            <person name="Brownlee C."/>
            <person name="Cock J.M."/>
            <person name="Elias M."/>
            <person name="Gladyshev V.N."/>
            <person name="Groth M."/>
            <person name="Guda C."/>
            <person name="Hadaegh A."/>
            <person name="Iglesias-Rodriguez M.D."/>
            <person name="Jenkins J."/>
            <person name="Jones B.M."/>
            <person name="Lawson T."/>
            <person name="Leese F."/>
            <person name="Lindquist E."/>
            <person name="Lobanov A."/>
            <person name="Lomsadze A."/>
            <person name="Malik S.B."/>
            <person name="Marsh M.E."/>
            <person name="Mackinder L."/>
            <person name="Mock T."/>
            <person name="Mueller-Roeber B."/>
            <person name="Pagarete A."/>
            <person name="Parker M."/>
            <person name="Probert I."/>
            <person name="Quesneville H."/>
            <person name="Raines C."/>
            <person name="Rensing S.A."/>
            <person name="Riano-Pachon D.M."/>
            <person name="Richier S."/>
            <person name="Rokitta S."/>
            <person name="Shiraiwa Y."/>
            <person name="Soanes D.M."/>
            <person name="van der Giezen M."/>
            <person name="Wahlund T.M."/>
            <person name="Williams B."/>
            <person name="Wilson W."/>
            <person name="Wolfe G."/>
            <person name="Wurch L.L."/>
        </authorList>
    </citation>
    <scope>NUCLEOTIDE SEQUENCE</scope>
</reference>
<dbReference type="GeneID" id="17262587"/>